<dbReference type="Proteomes" id="UP000011761">
    <property type="component" value="Unassembled WGS sequence"/>
</dbReference>
<dbReference type="GeneID" id="19115492"/>
<evidence type="ECO:0000256" key="1">
    <source>
        <dbReference type="SAM" id="MobiDB-lite"/>
    </source>
</evidence>
<reference evidence="2 3" key="1">
    <citation type="journal article" date="2012" name="PLoS Pathog.">
        <title>Diverse lifestyles and strategies of plant pathogenesis encoded in the genomes of eighteen Dothideomycetes fungi.</title>
        <authorList>
            <person name="Ohm R.A."/>
            <person name="Feau N."/>
            <person name="Henrissat B."/>
            <person name="Schoch C.L."/>
            <person name="Horwitz B.A."/>
            <person name="Barry K.W."/>
            <person name="Condon B.J."/>
            <person name="Copeland A.C."/>
            <person name="Dhillon B."/>
            <person name="Glaser F."/>
            <person name="Hesse C.N."/>
            <person name="Kosti I."/>
            <person name="LaButti K."/>
            <person name="Lindquist E.A."/>
            <person name="Lucas S."/>
            <person name="Salamov A.A."/>
            <person name="Bradshaw R.E."/>
            <person name="Ciuffetti L."/>
            <person name="Hamelin R.C."/>
            <person name="Kema G.H.J."/>
            <person name="Lawrence C."/>
            <person name="Scott J.A."/>
            <person name="Spatafora J.W."/>
            <person name="Turgeon B.G."/>
            <person name="de Wit P.J.G.M."/>
            <person name="Zhong S."/>
            <person name="Goodwin S.B."/>
            <person name="Grigoriev I.V."/>
        </authorList>
    </citation>
    <scope>NUCLEOTIDE SEQUENCE [LARGE SCALE GENOMIC DNA]</scope>
    <source>
        <strain evidence="2 3">UAMH 10762</strain>
    </source>
</reference>
<evidence type="ECO:0000313" key="2">
    <source>
        <dbReference type="EMBL" id="EMC94764.1"/>
    </source>
</evidence>
<dbReference type="EMBL" id="KB445558">
    <property type="protein sequence ID" value="EMC94764.1"/>
    <property type="molecule type" value="Genomic_DNA"/>
</dbReference>
<accession>M2N6R2</accession>
<organism evidence="2 3">
    <name type="scientific">Baudoinia panamericana (strain UAMH 10762)</name>
    <name type="common">Angels' share fungus</name>
    <name type="synonym">Baudoinia compniacensis (strain UAMH 10762)</name>
    <dbReference type="NCBI Taxonomy" id="717646"/>
    <lineage>
        <taxon>Eukaryota</taxon>
        <taxon>Fungi</taxon>
        <taxon>Dikarya</taxon>
        <taxon>Ascomycota</taxon>
        <taxon>Pezizomycotina</taxon>
        <taxon>Dothideomycetes</taxon>
        <taxon>Dothideomycetidae</taxon>
        <taxon>Mycosphaerellales</taxon>
        <taxon>Teratosphaeriaceae</taxon>
        <taxon>Baudoinia</taxon>
    </lineage>
</organism>
<proteinExistence type="predicted"/>
<dbReference type="HOGENOM" id="CLU_2512283_0_0_1"/>
<feature type="region of interest" description="Disordered" evidence="1">
    <location>
        <begin position="39"/>
        <end position="60"/>
    </location>
</feature>
<dbReference type="KEGG" id="bcom:BAUCODRAFT_559202"/>
<gene>
    <name evidence="2" type="ORF">BAUCODRAFT_559202</name>
</gene>
<evidence type="ECO:0000313" key="3">
    <source>
        <dbReference type="Proteomes" id="UP000011761"/>
    </source>
</evidence>
<keyword evidence="3" id="KW-1185">Reference proteome</keyword>
<dbReference type="RefSeq" id="XP_007678479.1">
    <property type="nucleotide sequence ID" value="XM_007680289.1"/>
</dbReference>
<name>M2N6R2_BAUPA</name>
<sequence length="85" mass="9447">MHDTCMRERGTRCTLSPRRVSYPNTNPCQRTFTLALPRSGTSNRMLPGYKAPPSSSADTVWSREAHNSAVSYRKYTSALQAGVLP</sequence>
<protein>
    <submittedName>
        <fullName evidence="2">Uncharacterized protein</fullName>
    </submittedName>
</protein>
<dbReference type="AlphaFoldDB" id="M2N6R2"/>